<proteinExistence type="predicted"/>
<reference evidence="1" key="1">
    <citation type="submission" date="2018-07" db="EMBL/GenBank/DDBJ databases">
        <authorList>
            <consortium name="PulseNet: The National Subtyping Network for Foodborne Disease Surveillance"/>
            <person name="Tarr C.L."/>
            <person name="Trees E."/>
            <person name="Katz L.S."/>
            <person name="Carleton-Romer H.A."/>
            <person name="Stroika S."/>
            <person name="Kucerova Z."/>
            <person name="Roache K.F."/>
            <person name="Sabol A.L."/>
            <person name="Besser J."/>
            <person name="Gerner-Smidt P."/>
        </authorList>
    </citation>
    <scope>NUCLEOTIDE SEQUENCE</scope>
    <source>
        <strain evidence="1">PNUSAS006765</strain>
    </source>
</reference>
<name>A0A5U7LXM4_SALER</name>
<organism evidence="1">
    <name type="scientific">Salmonella enterica</name>
    <name type="common">Salmonella choleraesuis</name>
    <dbReference type="NCBI Taxonomy" id="28901"/>
    <lineage>
        <taxon>Bacteria</taxon>
        <taxon>Pseudomonadati</taxon>
        <taxon>Pseudomonadota</taxon>
        <taxon>Gammaproteobacteria</taxon>
        <taxon>Enterobacterales</taxon>
        <taxon>Enterobacteriaceae</taxon>
        <taxon>Salmonella</taxon>
    </lineage>
</organism>
<protein>
    <submittedName>
        <fullName evidence="1">Uncharacterized protein</fullName>
    </submittedName>
</protein>
<gene>
    <name evidence="1" type="ORF">BVJ40_19180</name>
</gene>
<evidence type="ECO:0000313" key="1">
    <source>
        <dbReference type="EMBL" id="EBR4143400.1"/>
    </source>
</evidence>
<dbReference type="EMBL" id="AAGSEK010000047">
    <property type="protein sequence ID" value="EBR4143400.1"/>
    <property type="molecule type" value="Genomic_DNA"/>
</dbReference>
<accession>A0A5U7LXM4</accession>
<dbReference type="AlphaFoldDB" id="A0A5U7LXM4"/>
<sequence>MTGARRWKHKQKLTAFCRNGRVLFLKGQLIKKSCQYRVTFCIREMADAGNFGGSVPENAYSTMPLLRVMSDCGSVFLPTIPGVRLCHNRVCVLRSTWTDYWR</sequence>
<comment type="caution">
    <text evidence="1">The sequence shown here is derived from an EMBL/GenBank/DDBJ whole genome shotgun (WGS) entry which is preliminary data.</text>
</comment>